<feature type="transmembrane region" description="Helical" evidence="7">
    <location>
        <begin position="327"/>
        <end position="350"/>
    </location>
</feature>
<dbReference type="InterPro" id="IPR011701">
    <property type="entry name" value="MFS"/>
</dbReference>
<comment type="subcellular location">
    <subcellularLocation>
        <location evidence="1">Cell membrane</location>
        <topology evidence="1">Multi-pass membrane protein</topology>
    </subcellularLocation>
</comment>
<dbReference type="Pfam" id="PF07690">
    <property type="entry name" value="MFS_1"/>
    <property type="match status" value="1"/>
</dbReference>
<dbReference type="GO" id="GO:0022857">
    <property type="term" value="F:transmembrane transporter activity"/>
    <property type="evidence" value="ECO:0007669"/>
    <property type="project" value="InterPro"/>
</dbReference>
<dbReference type="CDD" id="cd17321">
    <property type="entry name" value="MFS_MMR_MDR_like"/>
    <property type="match status" value="1"/>
</dbReference>
<keyword evidence="2" id="KW-0813">Transport</keyword>
<keyword evidence="5 7" id="KW-1133">Transmembrane helix</keyword>
<dbReference type="EnsemblBacteria" id="AAO90326">
    <property type="protein sequence ID" value="AAO90326"/>
    <property type="gene ID" value="CBU_0792"/>
</dbReference>
<feature type="transmembrane region" description="Helical" evidence="7">
    <location>
        <begin position="204"/>
        <end position="222"/>
    </location>
</feature>
<feature type="transmembrane region" description="Helical" evidence="7">
    <location>
        <begin position="389"/>
        <end position="413"/>
    </location>
</feature>
<dbReference type="RefSeq" id="WP_010957804.1">
    <property type="nucleotide sequence ID" value="NC_002971.4"/>
</dbReference>
<feature type="transmembrane region" description="Helical" evidence="7">
    <location>
        <begin position="356"/>
        <end position="377"/>
    </location>
</feature>
<keyword evidence="10" id="KW-1185">Reference proteome</keyword>
<feature type="transmembrane region" description="Helical" evidence="7">
    <location>
        <begin position="139"/>
        <end position="160"/>
    </location>
</feature>
<dbReference type="PANTHER" id="PTHR42718">
    <property type="entry name" value="MAJOR FACILITATOR SUPERFAMILY MULTIDRUG TRANSPORTER MFSC"/>
    <property type="match status" value="1"/>
</dbReference>
<feature type="transmembrane region" description="Helical" evidence="7">
    <location>
        <begin position="109"/>
        <end position="127"/>
    </location>
</feature>
<dbReference type="EMBL" id="AE016828">
    <property type="protein sequence ID" value="AAO90326.2"/>
    <property type="molecule type" value="Genomic_DNA"/>
</dbReference>
<feature type="transmembrane region" description="Helical" evidence="7">
    <location>
        <begin position="12"/>
        <end position="35"/>
    </location>
</feature>
<feature type="transmembrane region" description="Helical" evidence="7">
    <location>
        <begin position="266"/>
        <end position="285"/>
    </location>
</feature>
<dbReference type="SUPFAM" id="SSF103473">
    <property type="entry name" value="MFS general substrate transporter"/>
    <property type="match status" value="1"/>
</dbReference>
<dbReference type="InterPro" id="IPR036259">
    <property type="entry name" value="MFS_trans_sf"/>
</dbReference>
<dbReference type="eggNOG" id="COG0477">
    <property type="taxonomic scope" value="Bacteria"/>
</dbReference>
<evidence type="ECO:0000256" key="4">
    <source>
        <dbReference type="ARBA" id="ARBA00022692"/>
    </source>
</evidence>
<evidence type="ECO:0000256" key="2">
    <source>
        <dbReference type="ARBA" id="ARBA00022448"/>
    </source>
</evidence>
<dbReference type="KEGG" id="cbu:CBU_0792"/>
<gene>
    <name evidence="9" type="ordered locus">CBU_0792</name>
</gene>
<feature type="transmembrane region" description="Helical" evidence="7">
    <location>
        <begin position="47"/>
        <end position="68"/>
    </location>
</feature>
<dbReference type="OrthoDB" id="9812221at2"/>
<evidence type="ECO:0000256" key="6">
    <source>
        <dbReference type="ARBA" id="ARBA00023136"/>
    </source>
</evidence>
<evidence type="ECO:0000313" key="10">
    <source>
        <dbReference type="Proteomes" id="UP000002671"/>
    </source>
</evidence>
<feature type="transmembrane region" description="Helical" evidence="7">
    <location>
        <begin position="297"/>
        <end position="315"/>
    </location>
</feature>
<dbReference type="Gene3D" id="1.20.1720.10">
    <property type="entry name" value="Multidrug resistance protein D"/>
    <property type="match status" value="1"/>
</dbReference>
<dbReference type="Gene3D" id="1.20.1250.20">
    <property type="entry name" value="MFS general substrate transporter like domains"/>
    <property type="match status" value="1"/>
</dbReference>
<feature type="transmembrane region" description="Helical" evidence="7">
    <location>
        <begin position="80"/>
        <end position="103"/>
    </location>
</feature>
<dbReference type="GO" id="GO:0016020">
    <property type="term" value="C:membrane"/>
    <property type="evidence" value="ECO:0000318"/>
    <property type="project" value="GO_Central"/>
</dbReference>
<accession>Q83DE6</accession>
<organism evidence="9 10">
    <name type="scientific">Coxiella burnetii (strain RSA 493 / Nine Mile phase I)</name>
    <dbReference type="NCBI Taxonomy" id="227377"/>
    <lineage>
        <taxon>Bacteria</taxon>
        <taxon>Pseudomonadati</taxon>
        <taxon>Pseudomonadota</taxon>
        <taxon>Gammaproteobacteria</taxon>
        <taxon>Legionellales</taxon>
        <taxon>Coxiellaceae</taxon>
        <taxon>Coxiella</taxon>
    </lineage>
</organism>
<sequence length="462" mass="51067">MSGLKYLKESPLVIALVAGIGMFLSTLDSGIINIAIPTLLRQFNAQISTVIWTVTLYTLTLSATILLFGRLADRVGRLQIYRWGLILFSVSSLLCGTSTNIWLLILFRALQGLSAAMMQATAIAIITTRLDEHSVAKAMGIFGMIIGLGPMMGPVLSGFILSTIGWRWIFWLNIPICLVGIVGCKKLAPVKEVLHEKPIDYSNLGLLALSMFSLLLTMSFVGHGIDKFYIAAIITIALLSIYFWLEKRSKHPIIPMQLFKSLKFTAPMLGIIAFGGATAVAFMLPPIYLEKLKHFDAWQVGLISLSAPLGIVFSSQISARLVQSVETLIPMLIGLTIMVFALLSLTQIAVDWPVAWLFLLLLFYGVGGELYQTPCYINLTKQFPSNNQAFIAALTRMIQNLAIAFEAAGAAMFIGLKTQRNKNYLIHGISHGWWLAGIISMIAWITLFIFFVQNRKTNVIRK</sequence>
<dbReference type="AlphaFoldDB" id="Q83DE6"/>
<dbReference type="GO" id="GO:0005886">
    <property type="term" value="C:plasma membrane"/>
    <property type="evidence" value="ECO:0007669"/>
    <property type="project" value="UniProtKB-SubCell"/>
</dbReference>
<dbReference type="PROSITE" id="PS50850">
    <property type="entry name" value="MFS"/>
    <property type="match status" value="1"/>
</dbReference>
<evidence type="ECO:0000256" key="1">
    <source>
        <dbReference type="ARBA" id="ARBA00004651"/>
    </source>
</evidence>
<dbReference type="GeneID" id="1208684"/>
<proteinExistence type="predicted"/>
<feature type="transmembrane region" description="Helical" evidence="7">
    <location>
        <begin position="166"/>
        <end position="184"/>
    </location>
</feature>
<feature type="transmembrane region" description="Helical" evidence="7">
    <location>
        <begin position="228"/>
        <end position="245"/>
    </location>
</feature>
<dbReference type="HOGENOM" id="CLU_000960_28_3_6"/>
<reference evidence="9 10" key="1">
    <citation type="journal article" date="2003" name="Proc. Natl. Acad. Sci. U.S.A.">
        <title>Complete genome sequence of the Q-fever pathogen, Coxiella burnetii.</title>
        <authorList>
            <person name="Seshadri R."/>
            <person name="Paulsen I.T."/>
            <person name="Eisen J.A."/>
            <person name="Read T.D."/>
            <person name="Nelson K.E."/>
            <person name="Nelson W.C."/>
            <person name="Ward N.L."/>
            <person name="Tettelin H."/>
            <person name="Davidsen T.M."/>
            <person name="Beanan M.J."/>
            <person name="Deboy R.T."/>
            <person name="Daugherty S.C."/>
            <person name="Brinkac L.M."/>
            <person name="Madupu R."/>
            <person name="Dodson R.J."/>
            <person name="Khouri H.M."/>
            <person name="Lee K.H."/>
            <person name="Carty H.A."/>
            <person name="Scanlan D."/>
            <person name="Heinzen R.A."/>
            <person name="Thompson H.A."/>
            <person name="Samuel J.E."/>
            <person name="Fraser C.M."/>
            <person name="Heidelberg J.F."/>
        </authorList>
    </citation>
    <scope>NUCLEOTIDE SEQUENCE [LARGE SCALE GENOMIC DNA]</scope>
    <source>
        <strain evidence="10">RSA 493 / Nine Mile phase I</strain>
    </source>
</reference>
<evidence type="ECO:0000256" key="5">
    <source>
        <dbReference type="ARBA" id="ARBA00022989"/>
    </source>
</evidence>
<dbReference type="PRINTS" id="PR01036">
    <property type="entry name" value="TCRTETB"/>
</dbReference>
<evidence type="ECO:0000259" key="8">
    <source>
        <dbReference type="PROSITE" id="PS50850"/>
    </source>
</evidence>
<dbReference type="Proteomes" id="UP000002671">
    <property type="component" value="Chromosome"/>
</dbReference>
<name>Q83DE6_COXBU</name>
<keyword evidence="4 7" id="KW-0812">Transmembrane</keyword>
<feature type="transmembrane region" description="Helical" evidence="7">
    <location>
        <begin position="433"/>
        <end position="452"/>
    </location>
</feature>
<feature type="domain" description="Major facilitator superfamily (MFS) profile" evidence="8">
    <location>
        <begin position="14"/>
        <end position="455"/>
    </location>
</feature>
<evidence type="ECO:0000313" key="9">
    <source>
        <dbReference type="EMBL" id="AAO90326.2"/>
    </source>
</evidence>
<dbReference type="PATRIC" id="fig|227377.7.peg.780"/>
<protein>
    <submittedName>
        <fullName evidence="9">Multidrug resistance protein B</fullName>
    </submittedName>
</protein>
<dbReference type="STRING" id="227377.CBU_0792"/>
<evidence type="ECO:0000256" key="7">
    <source>
        <dbReference type="SAM" id="Phobius"/>
    </source>
</evidence>
<dbReference type="RefSeq" id="NP_819812.2">
    <property type="nucleotide sequence ID" value="NC_002971.4"/>
</dbReference>
<keyword evidence="3" id="KW-1003">Cell membrane</keyword>
<dbReference type="InterPro" id="IPR020846">
    <property type="entry name" value="MFS_dom"/>
</dbReference>
<reference evidence="9 10" key="2">
    <citation type="journal article" date="2009" name="Infect. Immun.">
        <title>Comparative genomics reveal extensive transposon-mediated genomic plasticity and diversity among potential effector proteins within the genus Coxiella.</title>
        <authorList>
            <person name="Beare P.A."/>
            <person name="Unsworth N."/>
            <person name="Andoh M."/>
            <person name="Voth D.E."/>
            <person name="Omsland A."/>
            <person name="Gilk S.D."/>
            <person name="Williams K.P."/>
            <person name="Sobral B.W."/>
            <person name="Kupko J.J.III."/>
            <person name="Porcella S.F."/>
            <person name="Samuel J.E."/>
            <person name="Heinzen R.A."/>
        </authorList>
    </citation>
    <scope>NUCLEOTIDE SEQUENCE [LARGE SCALE GENOMIC DNA]</scope>
    <source>
        <strain evidence="10">RSA 493 / Nine Mile phase I</strain>
    </source>
</reference>
<evidence type="ECO:0000256" key="3">
    <source>
        <dbReference type="ARBA" id="ARBA00022475"/>
    </source>
</evidence>
<dbReference type="PANTHER" id="PTHR42718:SF46">
    <property type="entry name" value="BLR6921 PROTEIN"/>
    <property type="match status" value="1"/>
</dbReference>
<keyword evidence="6 7" id="KW-0472">Membrane</keyword>